<dbReference type="AlphaFoldDB" id="A0A0P0A816"/>
<keyword evidence="4" id="KW-0812">Transmembrane</keyword>
<comment type="similarity">
    <text evidence="2">Belongs to the OmpP1/FadL family.</text>
</comment>
<dbReference type="EMBL" id="CP012023">
    <property type="protein sequence ID" value="ALI54563.1"/>
    <property type="molecule type" value="Genomic_DNA"/>
</dbReference>
<dbReference type="RefSeq" id="WP_062215591.1">
    <property type="nucleotide sequence ID" value="NZ_CP012023.1"/>
</dbReference>
<evidence type="ECO:0000256" key="7">
    <source>
        <dbReference type="ARBA" id="ARBA00023237"/>
    </source>
</evidence>
<dbReference type="SUPFAM" id="SSF56935">
    <property type="entry name" value="Porins"/>
    <property type="match status" value="1"/>
</dbReference>
<keyword evidence="5" id="KW-0732">Signal</keyword>
<dbReference type="Pfam" id="PF03349">
    <property type="entry name" value="Toluene_X"/>
    <property type="match status" value="1"/>
</dbReference>
<comment type="subcellular location">
    <subcellularLocation>
        <location evidence="1">Cell outer membrane</location>
        <topology evidence="1">Multi-pass membrane protein</topology>
    </subcellularLocation>
</comment>
<evidence type="ECO:0000256" key="4">
    <source>
        <dbReference type="ARBA" id="ARBA00022692"/>
    </source>
</evidence>
<accession>A0A0P0A816</accession>
<evidence type="ECO:0000256" key="6">
    <source>
        <dbReference type="ARBA" id="ARBA00023136"/>
    </source>
</evidence>
<keyword evidence="7" id="KW-0998">Cell outer membrane</keyword>
<dbReference type="PATRIC" id="fig|1397108.4.peg.635"/>
<dbReference type="KEGG" id="cmar:IMCC12053_615"/>
<dbReference type="Gene3D" id="2.40.160.60">
    <property type="entry name" value="Outer membrane protein transport protein (OMPP1/FadL/TodX)"/>
    <property type="match status" value="1"/>
</dbReference>
<proteinExistence type="inferred from homology"/>
<reference evidence="9" key="1">
    <citation type="submission" date="2015-05" db="EMBL/GenBank/DDBJ databases">
        <authorList>
            <person name="Oh H.-M."/>
            <person name="Yang J.-A."/>
            <person name="Cho J.-C."/>
            <person name="Kang I."/>
        </authorList>
    </citation>
    <scope>NUCLEOTIDE SEQUENCE [LARGE SCALE GENOMIC DNA]</scope>
    <source>
        <strain evidence="9">IMCC 12053</strain>
    </source>
</reference>
<evidence type="ECO:0000256" key="5">
    <source>
        <dbReference type="ARBA" id="ARBA00022729"/>
    </source>
</evidence>
<dbReference type="GO" id="GO:0009279">
    <property type="term" value="C:cell outer membrane"/>
    <property type="evidence" value="ECO:0007669"/>
    <property type="project" value="UniProtKB-SubCell"/>
</dbReference>
<sequence>MKTQLTLAAAIAVGATGAYAGGMDRSGQSIAPLFEDGSYVELSFGNVNPTVSGVFTHPTFGDFASGDMASTYTMFGAAYKRDLSDALSMAIIIDQPFGADVDYGDADANYPFATASAKVSTTGVSAILRYKLNDNFAVHGGVRALRSHGEVSLPAIPSAPAYTLDTSNETDYSYLVGASYEIPDIALRAAVTYNSKTTINFDTTESTEGSQTLEVIMPESINFDFQTGIAADTLLMVSARYAKWTQTVIDPVGYAELVSYDDDTISYSLGLGRRFSEKLSASISYGFEKSAGTPTGNLGPTDGYKSVSIGAKYNVSENTAISGGLRYVWIGDATTSTIGSEFTDNNAVGFGLKLSHSF</sequence>
<name>A0A0P0A816_9RHOB</name>
<evidence type="ECO:0000256" key="1">
    <source>
        <dbReference type="ARBA" id="ARBA00004571"/>
    </source>
</evidence>
<dbReference type="STRING" id="1397108.IMCC12053_615"/>
<dbReference type="InterPro" id="IPR005017">
    <property type="entry name" value="OMPP1/FadL/TodX"/>
</dbReference>
<gene>
    <name evidence="8" type="ORF">IMCC12053_615</name>
</gene>
<keyword evidence="9" id="KW-1185">Reference proteome</keyword>
<keyword evidence="3" id="KW-1134">Transmembrane beta strand</keyword>
<organism evidence="8 9">
    <name type="scientific">Celeribacter marinus</name>
    <dbReference type="NCBI Taxonomy" id="1397108"/>
    <lineage>
        <taxon>Bacteria</taxon>
        <taxon>Pseudomonadati</taxon>
        <taxon>Pseudomonadota</taxon>
        <taxon>Alphaproteobacteria</taxon>
        <taxon>Rhodobacterales</taxon>
        <taxon>Roseobacteraceae</taxon>
        <taxon>Celeribacter</taxon>
    </lineage>
</organism>
<protein>
    <submittedName>
        <fullName evidence="8">Outer membrane transporter, OMPP1/FadL/TodX family</fullName>
    </submittedName>
</protein>
<keyword evidence="6" id="KW-0472">Membrane</keyword>
<evidence type="ECO:0000256" key="3">
    <source>
        <dbReference type="ARBA" id="ARBA00022452"/>
    </source>
</evidence>
<evidence type="ECO:0000313" key="8">
    <source>
        <dbReference type="EMBL" id="ALI54563.1"/>
    </source>
</evidence>
<evidence type="ECO:0000256" key="2">
    <source>
        <dbReference type="ARBA" id="ARBA00008163"/>
    </source>
</evidence>
<dbReference type="OrthoDB" id="6679728at2"/>
<evidence type="ECO:0000313" key="9">
    <source>
        <dbReference type="Proteomes" id="UP000064920"/>
    </source>
</evidence>
<dbReference type="Proteomes" id="UP000064920">
    <property type="component" value="Chromosome"/>
</dbReference>